<sequence>IHILIVHPSLFLSLALKCNCTACESSSYVCETDGACMASTSYIKGQEEQQVRICIPRVSLVPPGQPIYCLSAKGLLNTHCCYTDFCNSINLQIPSGRSTGDSWGPVELVAVIAGPVFLFCLLLIVGVLIFQHHQRNYNHRQRLDVEDPSCDHLYLAKDKTLQDLIFDLSTSGSGSGLPLFVQRTVARTIVLQEIIGKGRFGEVWRGRWRGGDVAVKIFSSREERSWFREAEIYQTIMLRHENILGFIAADNKDNGTWTQLWLVSDYHEHGSLFDYLNHYSVTIEGMIKLALSAASGLAHLHMEILGTQGNCEFDTLAYLNCKISQILYSKKKNNNSIMMVSFLRETRHCTS</sequence>
<evidence type="ECO:0000256" key="21">
    <source>
        <dbReference type="SAM" id="Phobius"/>
    </source>
</evidence>
<keyword evidence="9" id="KW-0053">Apoptosis</keyword>
<evidence type="ECO:0000256" key="19">
    <source>
        <dbReference type="ARBA" id="ARBA00023211"/>
    </source>
</evidence>
<dbReference type="SUPFAM" id="SSF57302">
    <property type="entry name" value="Snake toxin-like"/>
    <property type="match status" value="1"/>
</dbReference>
<dbReference type="Pfam" id="PF07714">
    <property type="entry name" value="PK_Tyr_Ser-Thr"/>
    <property type="match status" value="1"/>
</dbReference>
<name>A0A672PJK1_SINGR</name>
<evidence type="ECO:0000256" key="1">
    <source>
        <dbReference type="ARBA" id="ARBA00001936"/>
    </source>
</evidence>
<evidence type="ECO:0000256" key="2">
    <source>
        <dbReference type="ARBA" id="ARBA00001946"/>
    </source>
</evidence>
<evidence type="ECO:0000256" key="11">
    <source>
        <dbReference type="ARBA" id="ARBA00022729"/>
    </source>
</evidence>
<dbReference type="InterPro" id="IPR001245">
    <property type="entry name" value="Ser-Thr/Tyr_kinase_cat_dom"/>
</dbReference>
<evidence type="ECO:0000256" key="4">
    <source>
        <dbReference type="ARBA" id="ARBA00009605"/>
    </source>
</evidence>
<comment type="subcellular location">
    <subcellularLocation>
        <location evidence="3">Membrane</location>
        <topology evidence="3">Single-pass type I membrane protein</topology>
    </subcellularLocation>
</comment>
<dbReference type="SMART" id="SM00467">
    <property type="entry name" value="GS"/>
    <property type="match status" value="1"/>
</dbReference>
<keyword evidence="15" id="KW-0460">Magnesium</keyword>
<evidence type="ECO:0000259" key="24">
    <source>
        <dbReference type="PROSITE" id="PS51256"/>
    </source>
</evidence>
<dbReference type="InterPro" id="IPR000719">
    <property type="entry name" value="Prot_kinase_dom"/>
</dbReference>
<evidence type="ECO:0000256" key="20">
    <source>
        <dbReference type="PROSITE-ProRule" id="PRU10141"/>
    </source>
</evidence>
<dbReference type="PROSITE" id="PS50011">
    <property type="entry name" value="PROTEIN_KINASE_DOM"/>
    <property type="match status" value="1"/>
</dbReference>
<dbReference type="GO" id="GO:0005524">
    <property type="term" value="F:ATP binding"/>
    <property type="evidence" value="ECO:0007669"/>
    <property type="project" value="UniProtKB-UniRule"/>
</dbReference>
<dbReference type="GO" id="GO:0005886">
    <property type="term" value="C:plasma membrane"/>
    <property type="evidence" value="ECO:0007669"/>
    <property type="project" value="TreeGrafter"/>
</dbReference>
<gene>
    <name evidence="25" type="primary">LOC107563637</name>
</gene>
<dbReference type="InterPro" id="IPR000472">
    <property type="entry name" value="Activin_recp"/>
</dbReference>
<evidence type="ECO:0000256" key="17">
    <source>
        <dbReference type="ARBA" id="ARBA00023136"/>
    </source>
</evidence>
<evidence type="ECO:0000256" key="5">
    <source>
        <dbReference type="ARBA" id="ARBA00012401"/>
    </source>
</evidence>
<dbReference type="SUPFAM" id="SSF56112">
    <property type="entry name" value="Protein kinase-like (PK-like)"/>
    <property type="match status" value="1"/>
</dbReference>
<dbReference type="FunFam" id="3.30.200.20:FF:000023">
    <property type="entry name" value="Receptor protein serine/threonine kinase"/>
    <property type="match status" value="1"/>
</dbReference>
<dbReference type="PANTHER" id="PTHR23255:SF22">
    <property type="entry name" value="ACTIVIN RECEPTOR TYPE-1B"/>
    <property type="match status" value="1"/>
</dbReference>
<evidence type="ECO:0000313" key="25">
    <source>
        <dbReference type="Ensembl" id="ENSSGRP00000063132.1"/>
    </source>
</evidence>
<dbReference type="CDD" id="cd23536">
    <property type="entry name" value="TFP_LU_ECD_ALK4"/>
    <property type="match status" value="1"/>
</dbReference>
<keyword evidence="8 21" id="KW-0812">Transmembrane</keyword>
<dbReference type="Gene3D" id="3.30.200.20">
    <property type="entry name" value="Phosphorylase Kinase, domain 1"/>
    <property type="match status" value="1"/>
</dbReference>
<evidence type="ECO:0000256" key="9">
    <source>
        <dbReference type="ARBA" id="ARBA00022703"/>
    </source>
</evidence>
<keyword evidence="19" id="KW-0464">Manganese</keyword>
<dbReference type="Pfam" id="PF08515">
    <property type="entry name" value="TGF_beta_GS"/>
    <property type="match status" value="1"/>
</dbReference>
<evidence type="ECO:0000256" key="15">
    <source>
        <dbReference type="ARBA" id="ARBA00022842"/>
    </source>
</evidence>
<keyword evidence="14 20" id="KW-0067">ATP-binding</keyword>
<keyword evidence="12 20" id="KW-0547">Nucleotide-binding</keyword>
<feature type="signal peptide" evidence="22">
    <location>
        <begin position="1"/>
        <end position="22"/>
    </location>
</feature>
<keyword evidence="11 22" id="KW-0732">Signal</keyword>
<dbReference type="FunFam" id="2.10.60.10:FF:000007">
    <property type="entry name" value="Receptor protein serine/threonine kinase"/>
    <property type="match status" value="1"/>
</dbReference>
<dbReference type="InterPro" id="IPR003605">
    <property type="entry name" value="GS_dom"/>
</dbReference>
<reference evidence="25" key="2">
    <citation type="submission" date="2025-09" db="UniProtKB">
        <authorList>
            <consortium name="Ensembl"/>
        </authorList>
    </citation>
    <scope>IDENTIFICATION</scope>
</reference>
<keyword evidence="7" id="KW-0808">Transferase</keyword>
<dbReference type="InterPro" id="IPR017441">
    <property type="entry name" value="Protein_kinase_ATP_BS"/>
</dbReference>
<dbReference type="InterPro" id="IPR000333">
    <property type="entry name" value="TGFB_receptor"/>
</dbReference>
<protein>
    <recommendedName>
        <fullName evidence="5">receptor protein serine/threonine kinase</fullName>
        <ecNumber evidence="5">2.7.11.30</ecNumber>
    </recommendedName>
</protein>
<evidence type="ECO:0000256" key="12">
    <source>
        <dbReference type="ARBA" id="ARBA00022741"/>
    </source>
</evidence>
<feature type="domain" description="Protein kinase" evidence="23">
    <location>
        <begin position="189"/>
        <end position="351"/>
    </location>
</feature>
<feature type="transmembrane region" description="Helical" evidence="21">
    <location>
        <begin position="108"/>
        <end position="130"/>
    </location>
</feature>
<evidence type="ECO:0000313" key="26">
    <source>
        <dbReference type="Proteomes" id="UP000472262"/>
    </source>
</evidence>
<evidence type="ECO:0000256" key="14">
    <source>
        <dbReference type="ARBA" id="ARBA00022840"/>
    </source>
</evidence>
<dbReference type="PROSITE" id="PS51256">
    <property type="entry name" value="GS"/>
    <property type="match status" value="1"/>
</dbReference>
<evidence type="ECO:0000256" key="6">
    <source>
        <dbReference type="ARBA" id="ARBA00022527"/>
    </source>
</evidence>
<evidence type="ECO:0000256" key="13">
    <source>
        <dbReference type="ARBA" id="ARBA00022777"/>
    </source>
</evidence>
<dbReference type="GO" id="GO:0004675">
    <property type="term" value="F:transmembrane receptor protein serine/threonine kinase activity"/>
    <property type="evidence" value="ECO:0007669"/>
    <property type="project" value="UniProtKB-EC"/>
</dbReference>
<comment type="cofactor">
    <cofactor evidence="2">
        <name>Mg(2+)</name>
        <dbReference type="ChEBI" id="CHEBI:18420"/>
    </cofactor>
</comment>
<evidence type="ECO:0000256" key="7">
    <source>
        <dbReference type="ARBA" id="ARBA00022679"/>
    </source>
</evidence>
<feature type="chain" id="PRO_5025331304" description="receptor protein serine/threonine kinase" evidence="22">
    <location>
        <begin position="23"/>
        <end position="351"/>
    </location>
</feature>
<dbReference type="Gene3D" id="2.10.60.10">
    <property type="entry name" value="CD59"/>
    <property type="match status" value="1"/>
</dbReference>
<dbReference type="GO" id="GO:0006915">
    <property type="term" value="P:apoptotic process"/>
    <property type="evidence" value="ECO:0007669"/>
    <property type="project" value="UniProtKB-KW"/>
</dbReference>
<evidence type="ECO:0000256" key="16">
    <source>
        <dbReference type="ARBA" id="ARBA00022989"/>
    </source>
</evidence>
<dbReference type="InterPro" id="IPR045860">
    <property type="entry name" value="Snake_toxin-like_sf"/>
</dbReference>
<evidence type="ECO:0000256" key="8">
    <source>
        <dbReference type="ARBA" id="ARBA00022692"/>
    </source>
</evidence>
<evidence type="ECO:0000259" key="23">
    <source>
        <dbReference type="PROSITE" id="PS50011"/>
    </source>
</evidence>
<keyword evidence="16 21" id="KW-1133">Transmembrane helix</keyword>
<evidence type="ECO:0000256" key="10">
    <source>
        <dbReference type="ARBA" id="ARBA00022723"/>
    </source>
</evidence>
<comment type="similarity">
    <text evidence="4">Belongs to the protein kinase superfamily. TKL Ser/Thr protein kinase family. TGFB receptor subfamily.</text>
</comment>
<dbReference type="EC" id="2.7.11.30" evidence="5"/>
<dbReference type="PROSITE" id="PS00107">
    <property type="entry name" value="PROTEIN_KINASE_ATP"/>
    <property type="match status" value="1"/>
</dbReference>
<dbReference type="InterPro" id="IPR011009">
    <property type="entry name" value="Kinase-like_dom_sf"/>
</dbReference>
<feature type="binding site" evidence="20">
    <location>
        <position position="216"/>
    </location>
    <ligand>
        <name>ATP</name>
        <dbReference type="ChEBI" id="CHEBI:30616"/>
    </ligand>
</feature>
<evidence type="ECO:0000256" key="22">
    <source>
        <dbReference type="SAM" id="SignalP"/>
    </source>
</evidence>
<feature type="domain" description="GS" evidence="24">
    <location>
        <begin position="159"/>
        <end position="188"/>
    </location>
</feature>
<dbReference type="Proteomes" id="UP000472262">
    <property type="component" value="Unassembled WGS sequence"/>
</dbReference>
<keyword evidence="18" id="KW-0675">Receptor</keyword>
<keyword evidence="10" id="KW-0479">Metal-binding</keyword>
<comment type="cofactor">
    <cofactor evidence="1">
        <name>Mn(2+)</name>
        <dbReference type="ChEBI" id="CHEBI:29035"/>
    </cofactor>
</comment>
<reference evidence="25" key="1">
    <citation type="submission" date="2025-08" db="UniProtKB">
        <authorList>
            <consortium name="Ensembl"/>
        </authorList>
    </citation>
    <scope>IDENTIFICATION</scope>
</reference>
<dbReference type="Pfam" id="PF01064">
    <property type="entry name" value="Activin_recp"/>
    <property type="match status" value="1"/>
</dbReference>
<dbReference type="Ensembl" id="ENSSGRT00000067323.1">
    <property type="protein sequence ID" value="ENSSGRP00000063132.1"/>
    <property type="gene ID" value="ENSSGRG00000032410.1"/>
</dbReference>
<keyword evidence="26" id="KW-1185">Reference proteome</keyword>
<dbReference type="GO" id="GO:0071363">
    <property type="term" value="P:cellular response to growth factor stimulus"/>
    <property type="evidence" value="ECO:0007669"/>
    <property type="project" value="TreeGrafter"/>
</dbReference>
<keyword evidence="6" id="KW-0723">Serine/threonine-protein kinase</keyword>
<evidence type="ECO:0000256" key="3">
    <source>
        <dbReference type="ARBA" id="ARBA00004479"/>
    </source>
</evidence>
<accession>A0A672PJK1</accession>
<dbReference type="PANTHER" id="PTHR23255">
    <property type="entry name" value="TRANSFORMING GROWTH FACTOR-BETA RECEPTOR TYPE I AND II"/>
    <property type="match status" value="1"/>
</dbReference>
<keyword evidence="13" id="KW-0418">Kinase</keyword>
<proteinExistence type="inferred from homology"/>
<dbReference type="AlphaFoldDB" id="A0A672PJK1"/>
<evidence type="ECO:0000256" key="18">
    <source>
        <dbReference type="ARBA" id="ARBA00023170"/>
    </source>
</evidence>
<organism evidence="25 26">
    <name type="scientific">Sinocyclocheilus grahami</name>
    <name type="common">Dianchi golden-line fish</name>
    <name type="synonym">Barbus grahami</name>
    <dbReference type="NCBI Taxonomy" id="75366"/>
    <lineage>
        <taxon>Eukaryota</taxon>
        <taxon>Metazoa</taxon>
        <taxon>Chordata</taxon>
        <taxon>Craniata</taxon>
        <taxon>Vertebrata</taxon>
        <taxon>Euteleostomi</taxon>
        <taxon>Actinopterygii</taxon>
        <taxon>Neopterygii</taxon>
        <taxon>Teleostei</taxon>
        <taxon>Ostariophysi</taxon>
        <taxon>Cypriniformes</taxon>
        <taxon>Cyprinidae</taxon>
        <taxon>Cyprininae</taxon>
        <taxon>Sinocyclocheilus</taxon>
    </lineage>
</organism>
<dbReference type="GO" id="GO:0043235">
    <property type="term" value="C:receptor complex"/>
    <property type="evidence" value="ECO:0007669"/>
    <property type="project" value="TreeGrafter"/>
</dbReference>
<keyword evidence="17 21" id="KW-0472">Membrane</keyword>